<feature type="region of interest" description="Disordered" evidence="4">
    <location>
        <begin position="74"/>
        <end position="110"/>
    </location>
</feature>
<dbReference type="PANTHER" id="PTHR13293">
    <property type="entry name" value="AKIRIN-RELATED"/>
    <property type="match status" value="1"/>
</dbReference>
<evidence type="ECO:0000256" key="1">
    <source>
        <dbReference type="ARBA" id="ARBA00004123"/>
    </source>
</evidence>
<evidence type="ECO:0000256" key="4">
    <source>
        <dbReference type="SAM" id="MobiDB-lite"/>
    </source>
</evidence>
<name>A0A2D2AGU5_BLAGE</name>
<dbReference type="GO" id="GO:0045944">
    <property type="term" value="P:positive regulation of transcription by RNA polymerase II"/>
    <property type="evidence" value="ECO:0007669"/>
    <property type="project" value="TreeGrafter"/>
</dbReference>
<dbReference type="AlphaFoldDB" id="A0A2D2AGU5"/>
<comment type="similarity">
    <text evidence="2">Belongs to the akirin family.</text>
</comment>
<accession>A0A2D2AGU5</accession>
<keyword evidence="3" id="KW-0539">Nucleus</keyword>
<dbReference type="CDD" id="cd22240">
    <property type="entry name" value="akirin"/>
    <property type="match status" value="1"/>
</dbReference>
<organism evidence="5">
    <name type="scientific">Blattella germanica</name>
    <name type="common">German cockroach</name>
    <name type="synonym">Blatta germanica</name>
    <dbReference type="NCBI Taxonomy" id="6973"/>
    <lineage>
        <taxon>Eukaryota</taxon>
        <taxon>Metazoa</taxon>
        <taxon>Ecdysozoa</taxon>
        <taxon>Arthropoda</taxon>
        <taxon>Hexapoda</taxon>
        <taxon>Insecta</taxon>
        <taxon>Pterygota</taxon>
        <taxon>Neoptera</taxon>
        <taxon>Polyneoptera</taxon>
        <taxon>Dictyoptera</taxon>
        <taxon>Blattodea</taxon>
        <taxon>Blaberoidea</taxon>
        <taxon>Blattellidae</taxon>
        <taxon>Blattella</taxon>
    </lineage>
</organism>
<feature type="compositionally biased region" description="Polar residues" evidence="4">
    <location>
        <begin position="98"/>
        <end position="110"/>
    </location>
</feature>
<sequence length="180" mass="20682">MACATLKRTLDFDPVHNHGRPSKRRRCVPMCVSPNTSQPINPSPFGEVCPKLTPEKMAASIREEIRRLQRRKQLNFYPNHDMHSSQDSSSDGAMESPGSPTTSSFATTYSPSTKEKPLFTFRQVGLICERMMNERETQIREEYDRVLNPKLFEQYDAFVKITYDQIQKRFEAAAAPNYLS</sequence>
<dbReference type="EMBL" id="KY753915">
    <property type="protein sequence ID" value="ATQ35928.1"/>
    <property type="molecule type" value="mRNA"/>
</dbReference>
<dbReference type="InterPro" id="IPR024132">
    <property type="entry name" value="Akirin"/>
</dbReference>
<evidence type="ECO:0000256" key="2">
    <source>
        <dbReference type="ARBA" id="ARBA00005625"/>
    </source>
</evidence>
<comment type="subcellular location">
    <subcellularLocation>
        <location evidence="1">Nucleus</location>
    </subcellularLocation>
</comment>
<dbReference type="PANTHER" id="PTHR13293:SF6">
    <property type="entry name" value="AKIRIN-RELATED"/>
    <property type="match status" value="1"/>
</dbReference>
<protein>
    <submittedName>
        <fullName evidence="5">Akirin</fullName>
    </submittedName>
</protein>
<dbReference type="GO" id="GO:0000785">
    <property type="term" value="C:chromatin"/>
    <property type="evidence" value="ECO:0007669"/>
    <property type="project" value="TreeGrafter"/>
</dbReference>
<evidence type="ECO:0000256" key="3">
    <source>
        <dbReference type="ARBA" id="ARBA00023242"/>
    </source>
</evidence>
<dbReference type="GO" id="GO:0045089">
    <property type="term" value="P:positive regulation of innate immune response"/>
    <property type="evidence" value="ECO:0007669"/>
    <property type="project" value="TreeGrafter"/>
</dbReference>
<evidence type="ECO:0000313" key="5">
    <source>
        <dbReference type="EMBL" id="ATQ35928.1"/>
    </source>
</evidence>
<reference evidence="5" key="1">
    <citation type="submission" date="2017-03" db="EMBL/GenBank/DDBJ databases">
        <title>Cloning and Expression Analysis of Akirin Gene from Blattella germanica.</title>
        <authorList>
            <person name="Chen J."/>
            <person name="Zhang D."/>
        </authorList>
    </citation>
    <scope>NUCLEOTIDE SEQUENCE</scope>
</reference>
<proteinExistence type="evidence at transcript level"/>
<dbReference type="GO" id="GO:0003712">
    <property type="term" value="F:transcription coregulator activity"/>
    <property type="evidence" value="ECO:0007669"/>
    <property type="project" value="TreeGrafter"/>
</dbReference>
<dbReference type="GO" id="GO:0005634">
    <property type="term" value="C:nucleus"/>
    <property type="evidence" value="ECO:0007669"/>
    <property type="project" value="UniProtKB-SubCell"/>
</dbReference>